<dbReference type="VEuPathDB" id="FungiDB:SPRG_01536"/>
<reference evidence="1 2" key="1">
    <citation type="journal article" date="2013" name="PLoS Genet.">
        <title>Distinctive expansion of potential virulence genes in the genome of the oomycete fish pathogen Saprolegnia parasitica.</title>
        <authorList>
            <person name="Jiang R.H."/>
            <person name="de Bruijn I."/>
            <person name="Haas B.J."/>
            <person name="Belmonte R."/>
            <person name="Lobach L."/>
            <person name="Christie J."/>
            <person name="van den Ackerveken G."/>
            <person name="Bottin A."/>
            <person name="Bulone V."/>
            <person name="Diaz-Moreno S.M."/>
            <person name="Dumas B."/>
            <person name="Fan L."/>
            <person name="Gaulin E."/>
            <person name="Govers F."/>
            <person name="Grenville-Briggs L.J."/>
            <person name="Horner N.R."/>
            <person name="Levin J.Z."/>
            <person name="Mammella M."/>
            <person name="Meijer H.J."/>
            <person name="Morris P."/>
            <person name="Nusbaum C."/>
            <person name="Oome S."/>
            <person name="Phillips A.J."/>
            <person name="van Rooyen D."/>
            <person name="Rzeszutek E."/>
            <person name="Saraiva M."/>
            <person name="Secombes C.J."/>
            <person name="Seidl M.F."/>
            <person name="Snel B."/>
            <person name="Stassen J.H."/>
            <person name="Sykes S."/>
            <person name="Tripathy S."/>
            <person name="van den Berg H."/>
            <person name="Vega-Arreguin J.C."/>
            <person name="Wawra S."/>
            <person name="Young S.K."/>
            <person name="Zeng Q."/>
            <person name="Dieguez-Uribeondo J."/>
            <person name="Russ C."/>
            <person name="Tyler B.M."/>
            <person name="van West P."/>
        </authorList>
    </citation>
    <scope>NUCLEOTIDE SEQUENCE [LARGE SCALE GENOMIC DNA]</scope>
    <source>
        <strain evidence="1 2">CBS 223.65</strain>
    </source>
</reference>
<dbReference type="Gene3D" id="1.25.40.20">
    <property type="entry name" value="Ankyrin repeat-containing domain"/>
    <property type="match status" value="2"/>
</dbReference>
<dbReference type="Proteomes" id="UP000030745">
    <property type="component" value="Unassembled WGS sequence"/>
</dbReference>
<dbReference type="AlphaFoldDB" id="A0A067CYR1"/>
<name>A0A067CYR1_SAPPC</name>
<dbReference type="SUPFAM" id="SSF140860">
    <property type="entry name" value="Pseudo ankyrin repeat-like"/>
    <property type="match status" value="1"/>
</dbReference>
<dbReference type="Pfam" id="PF12796">
    <property type="entry name" value="Ank_2"/>
    <property type="match status" value="1"/>
</dbReference>
<proteinExistence type="predicted"/>
<dbReference type="InterPro" id="IPR052050">
    <property type="entry name" value="SecEffector_AnkRepeat"/>
</dbReference>
<gene>
    <name evidence="1" type="ORF">SPRG_01536</name>
</gene>
<protein>
    <submittedName>
        <fullName evidence="1">Uncharacterized protein</fullName>
    </submittedName>
</protein>
<evidence type="ECO:0000313" key="2">
    <source>
        <dbReference type="Proteomes" id="UP000030745"/>
    </source>
</evidence>
<organism evidence="1 2">
    <name type="scientific">Saprolegnia parasitica (strain CBS 223.65)</name>
    <dbReference type="NCBI Taxonomy" id="695850"/>
    <lineage>
        <taxon>Eukaryota</taxon>
        <taxon>Sar</taxon>
        <taxon>Stramenopiles</taxon>
        <taxon>Oomycota</taxon>
        <taxon>Saprolegniomycetes</taxon>
        <taxon>Saprolegniales</taxon>
        <taxon>Saprolegniaceae</taxon>
        <taxon>Saprolegnia</taxon>
    </lineage>
</organism>
<keyword evidence="2" id="KW-1185">Reference proteome</keyword>
<sequence length="571" mass="62279">MSDLLGRIDGLGETLSRCIFDFAGPLSQYLLGRGAWTSSFFVLHSQMEAVYADAYAMDWEGDLATLPGRGPSRERDRVSRSFEHIRTLGMYERYQAIVGGAVLSTCGFRDGYDTNGCRDDVPFDIPPNSLDDVGLRNCWDFAVTPFLDRPIALAHAAAYNGHAALLYKLGSDCGVDLARLRDAPDGKTLLFDHAASRGYLDVLKCLHAAGNKHCTTRAMDSAITNGNLEIVQWLHAARDEGCSPDGFDTAYQKWEDGPDRAAIFALLEAACGYGGFTDEALVIAARTGDVRFLKAVTDTNAEGVPVNALCRSVENLVKAMTEVARYGPMESMEVLHALLPIGAAGTEPMDAALLHCNRAAIRFLLTHRPSEGCSVRGFEDALDVFDMNEFLEPFMTAQPEIIPVIVECFASLGEEDAVMDLYEGDEIVRNPNVMAWAAHHGKLDWMRKLHEVYNESYTDAATDRAAGQGHFTIVQFLLEAGAKSDTLALLVAHDTTKHKCNLAIARALVGGEYTAAAEAIYEAAACTGDLYTEWGQYAHLVDPNRDDLRPAFSGWRDTECGGGYSSGDSDY</sequence>
<dbReference type="InterPro" id="IPR002110">
    <property type="entry name" value="Ankyrin_rpt"/>
</dbReference>
<dbReference type="PANTHER" id="PTHR46586">
    <property type="entry name" value="ANKYRIN REPEAT-CONTAINING PROTEIN"/>
    <property type="match status" value="1"/>
</dbReference>
<dbReference type="STRING" id="695850.A0A067CYR1"/>
<dbReference type="KEGG" id="spar:SPRG_01536"/>
<evidence type="ECO:0000313" key="1">
    <source>
        <dbReference type="EMBL" id="KDO34400.1"/>
    </source>
</evidence>
<accession>A0A067CYR1</accession>
<dbReference type="PANTHER" id="PTHR46586:SF3">
    <property type="entry name" value="ANKYRIN REPEAT-CONTAINING PROTEIN"/>
    <property type="match status" value="1"/>
</dbReference>
<dbReference type="InterPro" id="IPR036770">
    <property type="entry name" value="Ankyrin_rpt-contain_sf"/>
</dbReference>
<dbReference type="RefSeq" id="XP_012195135.1">
    <property type="nucleotide sequence ID" value="XM_012339745.1"/>
</dbReference>
<dbReference type="GeneID" id="24124121"/>
<dbReference type="EMBL" id="KK583191">
    <property type="protein sequence ID" value="KDO34400.1"/>
    <property type="molecule type" value="Genomic_DNA"/>
</dbReference>